<feature type="domain" description="LamG-like jellyroll fold" evidence="3">
    <location>
        <begin position="296"/>
        <end position="436"/>
    </location>
</feature>
<evidence type="ECO:0000256" key="2">
    <source>
        <dbReference type="ARBA" id="ARBA00023157"/>
    </source>
</evidence>
<evidence type="ECO:0000259" key="3">
    <source>
        <dbReference type="SMART" id="SM00560"/>
    </source>
</evidence>
<organism evidence="4 8">
    <name type="scientific">Didymodactylos carnosus</name>
    <dbReference type="NCBI Taxonomy" id="1234261"/>
    <lineage>
        <taxon>Eukaryota</taxon>
        <taxon>Metazoa</taxon>
        <taxon>Spiralia</taxon>
        <taxon>Gnathifera</taxon>
        <taxon>Rotifera</taxon>
        <taxon>Eurotatoria</taxon>
        <taxon>Bdelloidea</taxon>
        <taxon>Philodinida</taxon>
        <taxon>Philodinidae</taxon>
        <taxon>Didymodactylos</taxon>
    </lineage>
</organism>
<dbReference type="EMBL" id="CAJNOK010016678">
    <property type="protein sequence ID" value="CAF1249493.1"/>
    <property type="molecule type" value="Genomic_DNA"/>
</dbReference>
<dbReference type="SMART" id="SM00560">
    <property type="entry name" value="LamGL"/>
    <property type="match status" value="2"/>
</dbReference>
<dbReference type="EMBL" id="CAJNOQ010008205">
    <property type="protein sequence ID" value="CAF1191036.1"/>
    <property type="molecule type" value="Genomic_DNA"/>
</dbReference>
<dbReference type="Proteomes" id="UP000682733">
    <property type="component" value="Unassembled WGS sequence"/>
</dbReference>
<dbReference type="Pfam" id="PF13385">
    <property type="entry name" value="Laminin_G_3"/>
    <property type="match status" value="2"/>
</dbReference>
<keyword evidence="1" id="KW-0732">Signal</keyword>
<dbReference type="Proteomes" id="UP000663829">
    <property type="component" value="Unassembled WGS sequence"/>
</dbReference>
<dbReference type="EMBL" id="CAJOBC010008207">
    <property type="protein sequence ID" value="CAF3955342.1"/>
    <property type="molecule type" value="Genomic_DNA"/>
</dbReference>
<feature type="domain" description="LamG-like jellyroll fold" evidence="3">
    <location>
        <begin position="93"/>
        <end position="226"/>
    </location>
</feature>
<sequence>MADQFTFSISNRHTSIDSLATATTTSLTIVSAYWSFDNITTDLYGVYNGQTVNGATYSLASSSYVGYGEALSLTSSSSQAFQVSTPFLNLSYTSFTIEAWIYSTTSYTGDNGVFGQCQCSSCTNQCLYFIIRANRLYIGFTYNDLSGSSTLTISTWYHIAFVYNYQNQQQILYLNGYQDNIKSNAQPYQGTNGTVQIGSTQVFLSTNYFNGYIDNVKVSTRAKSATEILNDASLTAYFSFDLPYPSNDNGPNGLNGTSANTATVTGRVNQALVFTGSSSYFQVYGFYQLFGLYSNKPFSISLWVNPTSTTSCSIIQQSTNQSGGTCLNMIGVWSTANYAGQLTVQGWAWPTIYGPYVTANTWTHISWTYSVTNGYSLYVNGVLFGNTGSSGFSGSGSITWLQIGSGLACSSGSIPNTAYQGAVDELYVHNRELSQTEVTTLANP</sequence>
<protein>
    <recommendedName>
        <fullName evidence="3">LamG-like jellyroll fold domain-containing protein</fullName>
    </recommendedName>
</protein>
<keyword evidence="8" id="KW-1185">Reference proteome</keyword>
<comment type="caution">
    <text evidence="4">The sequence shown here is derived from an EMBL/GenBank/DDBJ whole genome shotgun (WGS) entry which is preliminary data.</text>
</comment>
<evidence type="ECO:0000313" key="4">
    <source>
        <dbReference type="EMBL" id="CAF1191036.1"/>
    </source>
</evidence>
<dbReference type="AlphaFoldDB" id="A0A814VHZ6"/>
<evidence type="ECO:0000313" key="7">
    <source>
        <dbReference type="EMBL" id="CAF4057139.1"/>
    </source>
</evidence>
<evidence type="ECO:0000313" key="5">
    <source>
        <dbReference type="EMBL" id="CAF1249493.1"/>
    </source>
</evidence>
<reference evidence="4" key="1">
    <citation type="submission" date="2021-02" db="EMBL/GenBank/DDBJ databases">
        <authorList>
            <person name="Nowell W R."/>
        </authorList>
    </citation>
    <scope>NUCLEOTIDE SEQUENCE</scope>
</reference>
<dbReference type="InterPro" id="IPR006558">
    <property type="entry name" value="LamG-like"/>
</dbReference>
<keyword evidence="2" id="KW-1015">Disulfide bond</keyword>
<evidence type="ECO:0000313" key="8">
    <source>
        <dbReference type="Proteomes" id="UP000663829"/>
    </source>
</evidence>
<dbReference type="Gene3D" id="2.60.120.200">
    <property type="match status" value="2"/>
</dbReference>
<evidence type="ECO:0000313" key="6">
    <source>
        <dbReference type="EMBL" id="CAF3955342.1"/>
    </source>
</evidence>
<proteinExistence type="predicted"/>
<dbReference type="InterPro" id="IPR013320">
    <property type="entry name" value="ConA-like_dom_sf"/>
</dbReference>
<evidence type="ECO:0000256" key="1">
    <source>
        <dbReference type="ARBA" id="ARBA00022729"/>
    </source>
</evidence>
<dbReference type="Proteomes" id="UP000677228">
    <property type="component" value="Unassembled WGS sequence"/>
</dbReference>
<gene>
    <name evidence="4" type="ORF">GPM918_LOCUS23209</name>
    <name evidence="5" type="ORF">OVA965_LOCUS26209</name>
    <name evidence="6" type="ORF">SRO942_LOCUS23209</name>
    <name evidence="7" type="ORF">TMI583_LOCUS26948</name>
</gene>
<name>A0A814VHZ6_9BILA</name>
<dbReference type="SUPFAM" id="SSF49899">
    <property type="entry name" value="Concanavalin A-like lectins/glucanases"/>
    <property type="match status" value="2"/>
</dbReference>
<dbReference type="Proteomes" id="UP000681722">
    <property type="component" value="Unassembled WGS sequence"/>
</dbReference>
<dbReference type="EMBL" id="CAJOBA010038229">
    <property type="protein sequence ID" value="CAF4057139.1"/>
    <property type="molecule type" value="Genomic_DNA"/>
</dbReference>
<dbReference type="OrthoDB" id="10030431at2759"/>
<accession>A0A814VHZ6</accession>